<keyword evidence="1" id="KW-0560">Oxidoreductase</keyword>
<protein>
    <submittedName>
        <fullName evidence="2">SDR family NAD(P)-dependent oxidoreductase</fullName>
    </submittedName>
</protein>
<organism evidence="2 3">
    <name type="scientific">Bailinhaonella thermotolerans</name>
    <dbReference type="NCBI Taxonomy" id="1070861"/>
    <lineage>
        <taxon>Bacteria</taxon>
        <taxon>Bacillati</taxon>
        <taxon>Actinomycetota</taxon>
        <taxon>Actinomycetes</taxon>
        <taxon>Streptosporangiales</taxon>
        <taxon>Streptosporangiaceae</taxon>
        <taxon>Bailinhaonella</taxon>
    </lineage>
</organism>
<dbReference type="Pfam" id="PF00106">
    <property type="entry name" value="adh_short"/>
    <property type="match status" value="1"/>
</dbReference>
<dbReference type="AlphaFoldDB" id="A0A3A4AY65"/>
<dbReference type="CDD" id="cd05327">
    <property type="entry name" value="retinol-DH_like_SDR_c_like"/>
    <property type="match status" value="1"/>
</dbReference>
<dbReference type="RefSeq" id="WP_119929269.1">
    <property type="nucleotide sequence ID" value="NZ_QZEY01000012.1"/>
</dbReference>
<evidence type="ECO:0000313" key="3">
    <source>
        <dbReference type="Proteomes" id="UP000265768"/>
    </source>
</evidence>
<reference evidence="2 3" key="1">
    <citation type="submission" date="2018-09" db="EMBL/GenBank/DDBJ databases">
        <title>YIM 75507 draft genome.</title>
        <authorList>
            <person name="Tang S."/>
            <person name="Feng Y."/>
        </authorList>
    </citation>
    <scope>NUCLEOTIDE SEQUENCE [LARGE SCALE GENOMIC DNA]</scope>
    <source>
        <strain evidence="2 3">YIM 75507</strain>
    </source>
</reference>
<proteinExistence type="predicted"/>
<dbReference type="NCBIfam" id="NF004513">
    <property type="entry name" value="PRK05854.1"/>
    <property type="match status" value="1"/>
</dbReference>
<dbReference type="NCBIfam" id="NF004846">
    <property type="entry name" value="PRK06197.1"/>
    <property type="match status" value="1"/>
</dbReference>
<keyword evidence="3" id="KW-1185">Reference proteome</keyword>
<dbReference type="Gene3D" id="3.40.50.720">
    <property type="entry name" value="NAD(P)-binding Rossmann-like Domain"/>
    <property type="match status" value="1"/>
</dbReference>
<accession>A0A3A4AY65</accession>
<evidence type="ECO:0000256" key="1">
    <source>
        <dbReference type="ARBA" id="ARBA00023002"/>
    </source>
</evidence>
<dbReference type="EMBL" id="QZEY01000012">
    <property type="protein sequence ID" value="RJL26538.1"/>
    <property type="molecule type" value="Genomic_DNA"/>
</dbReference>
<dbReference type="PANTHER" id="PTHR43157:SF31">
    <property type="entry name" value="PHOSPHATIDYLINOSITOL-GLYCAN BIOSYNTHESIS CLASS F PROTEIN"/>
    <property type="match status" value="1"/>
</dbReference>
<dbReference type="InterPro" id="IPR002347">
    <property type="entry name" value="SDR_fam"/>
</dbReference>
<dbReference type="Proteomes" id="UP000265768">
    <property type="component" value="Unassembled WGS sequence"/>
</dbReference>
<dbReference type="InterPro" id="IPR036291">
    <property type="entry name" value="NAD(P)-bd_dom_sf"/>
</dbReference>
<dbReference type="PANTHER" id="PTHR43157">
    <property type="entry name" value="PHOSPHATIDYLINOSITOL-GLYCAN BIOSYNTHESIS CLASS F PROTEIN-RELATED"/>
    <property type="match status" value="1"/>
</dbReference>
<dbReference type="PRINTS" id="PR00081">
    <property type="entry name" value="GDHRDH"/>
</dbReference>
<gene>
    <name evidence="2" type="ORF">D5H75_26515</name>
</gene>
<dbReference type="OrthoDB" id="4577644at2"/>
<evidence type="ECO:0000313" key="2">
    <source>
        <dbReference type="EMBL" id="RJL26538.1"/>
    </source>
</evidence>
<dbReference type="GO" id="GO:0016491">
    <property type="term" value="F:oxidoreductase activity"/>
    <property type="evidence" value="ECO:0007669"/>
    <property type="project" value="UniProtKB-KW"/>
</dbReference>
<comment type="caution">
    <text evidence="2">The sequence shown here is derived from an EMBL/GenBank/DDBJ whole genome shotgun (WGS) entry which is preliminary data.</text>
</comment>
<dbReference type="SUPFAM" id="SSF51735">
    <property type="entry name" value="NAD(P)-binding Rossmann-fold domains"/>
    <property type="match status" value="1"/>
</dbReference>
<sequence length="319" mass="33705">MARWTAADMPGLGGRVAVVTGANAGLGLIVARELAGHGARTLLACRDVGKGEAAAERIRRDRPGAAVEVARLDLADLGSVREFAADVLARGEGLDLLVNNAGVMALPYRRTADGFEMQFGTNHLGHFALTGLLLPALLARPGSRVVTVSSGMHRAGRIDFDDLQSERRYRKWAAYGQSKLANLLFAFELDRRARAAGTGLKSVAAHPGYAATNLQTAGPRMAGSRLMERASALANVLVAQSAEGGALPLLYAATVPGLPSGAYVGPDGPFESRGYPRIVRTSRAARDEQVASRLWEVSARLTGVTYDFEARASSEAPDK</sequence>
<name>A0A3A4AY65_9ACTN</name>